<protein>
    <submittedName>
        <fullName evidence="5">Unannotated protein</fullName>
    </submittedName>
</protein>
<dbReference type="SUPFAM" id="SSF48239">
    <property type="entry name" value="Terpenoid cyclases/Protein prenyltransferases"/>
    <property type="match status" value="3"/>
</dbReference>
<gene>
    <name evidence="5" type="ORF">UFOPK3444_00277</name>
</gene>
<dbReference type="AlphaFoldDB" id="A0A6J7D1T6"/>
<feature type="transmembrane region" description="Helical" evidence="3">
    <location>
        <begin position="125"/>
        <end position="147"/>
    </location>
</feature>
<reference evidence="5" key="1">
    <citation type="submission" date="2020-05" db="EMBL/GenBank/DDBJ databases">
        <authorList>
            <person name="Chiriac C."/>
            <person name="Salcher M."/>
            <person name="Ghai R."/>
            <person name="Kavagutti S V."/>
        </authorList>
    </citation>
    <scope>NUCLEOTIDE SEQUENCE</scope>
</reference>
<dbReference type="InterPro" id="IPR001330">
    <property type="entry name" value="Prenyltrans"/>
</dbReference>
<feature type="region of interest" description="Disordered" evidence="2">
    <location>
        <begin position="559"/>
        <end position="580"/>
    </location>
</feature>
<dbReference type="GO" id="GO:0016020">
    <property type="term" value="C:membrane"/>
    <property type="evidence" value="ECO:0007669"/>
    <property type="project" value="InterPro"/>
</dbReference>
<evidence type="ECO:0000259" key="4">
    <source>
        <dbReference type="Pfam" id="PF00432"/>
    </source>
</evidence>
<sequence length="625" mass="63631">MSWGLASMVLLLFALGTQLLAFERGQMSARSLALVAALAALAVAGRLAFAPLPNVKPTTDIVLIAGFALGASPGFAVGALTALVSNMVFGQGPWTPWQMFAWGLVGLFGALLARVTRGRIGRWQLAAAGALAGLGYGVVMDVSQWLLYGGTPKQSTLIAYSITSLPWNIAHAAGNAVFAIAFGPALISAVRRASQKLEAVWLPPGVPMQGLAIPALLAIVVGFPALAGGAYGGTSSKSAGDSVRAGGLRWLLAAQNRDGGFPESPGSGATSSPRETAWAALALAAAGEDLSSLRKPGGRSVVDALISDSREMESQTGDSPEERAGWEERIALAAAAAGANPHDFGGHNLVGEIRARIGKSGAVNYYGPGDPSVNLTAYAILALRAGGVASNDRTLSRAARWLGRQQQRDGGFSISPRGAIVRSGDVDTTGAVLQALRSAGRSRDGVVGRAHAFLVSAQAGGGGFGASTGSGANAQSTAMGLLGLRAFRLGGSATSVKEASGWLVRCLESSGRVDYSPASGGHSASRQTPVWVTAQVLLAESGRNLPIVTLAHQRSFGAAGSQSANGASGTPASAAAARKKRAKKAEAIRVKRIRVDAGRVASVRTAVVAGHLLGVLVRAFSGANR</sequence>
<feature type="transmembrane region" description="Helical" evidence="3">
    <location>
        <begin position="211"/>
        <end position="232"/>
    </location>
</feature>
<organism evidence="5">
    <name type="scientific">freshwater metagenome</name>
    <dbReference type="NCBI Taxonomy" id="449393"/>
    <lineage>
        <taxon>unclassified sequences</taxon>
        <taxon>metagenomes</taxon>
        <taxon>ecological metagenomes</taxon>
    </lineage>
</organism>
<feature type="transmembrane region" description="Helical" evidence="3">
    <location>
        <begin position="96"/>
        <end position="113"/>
    </location>
</feature>
<feature type="transmembrane region" description="Helical" evidence="3">
    <location>
        <begin position="31"/>
        <end position="49"/>
    </location>
</feature>
<name>A0A6J7D1T6_9ZZZZ</name>
<keyword evidence="1" id="KW-0677">Repeat</keyword>
<dbReference type="InterPro" id="IPR008930">
    <property type="entry name" value="Terpenoid_cyclase/PrenylTrfase"/>
</dbReference>
<dbReference type="InterPro" id="IPR024529">
    <property type="entry name" value="ECF_trnsprt_substrate-spec"/>
</dbReference>
<feature type="transmembrane region" description="Helical" evidence="3">
    <location>
        <begin position="167"/>
        <end position="190"/>
    </location>
</feature>
<evidence type="ECO:0000256" key="3">
    <source>
        <dbReference type="SAM" id="Phobius"/>
    </source>
</evidence>
<feature type="domain" description="Prenyltransferase alpha-alpha toroid" evidence="4">
    <location>
        <begin position="370"/>
        <end position="504"/>
    </location>
</feature>
<dbReference type="Gene3D" id="1.50.10.20">
    <property type="match status" value="3"/>
</dbReference>
<dbReference type="GO" id="GO:0003824">
    <property type="term" value="F:catalytic activity"/>
    <property type="evidence" value="ECO:0007669"/>
    <property type="project" value="InterPro"/>
</dbReference>
<keyword evidence="3" id="KW-0812">Transmembrane</keyword>
<evidence type="ECO:0000256" key="1">
    <source>
        <dbReference type="ARBA" id="ARBA00022737"/>
    </source>
</evidence>
<accession>A0A6J7D1T6</accession>
<evidence type="ECO:0000256" key="2">
    <source>
        <dbReference type="SAM" id="MobiDB-lite"/>
    </source>
</evidence>
<dbReference type="Pfam" id="PF12822">
    <property type="entry name" value="ECF_trnsprt"/>
    <property type="match status" value="1"/>
</dbReference>
<feature type="transmembrane region" description="Helical" evidence="3">
    <location>
        <begin position="61"/>
        <end position="84"/>
    </location>
</feature>
<dbReference type="EMBL" id="CAFBLU010000003">
    <property type="protein sequence ID" value="CAB4862864.1"/>
    <property type="molecule type" value="Genomic_DNA"/>
</dbReference>
<feature type="domain" description="Prenyltransferase alpha-alpha toroid" evidence="4">
    <location>
        <begin position="246"/>
        <end position="305"/>
    </location>
</feature>
<proteinExistence type="predicted"/>
<feature type="compositionally biased region" description="Low complexity" evidence="2">
    <location>
        <begin position="559"/>
        <end position="576"/>
    </location>
</feature>
<keyword evidence="3" id="KW-1133">Transmembrane helix</keyword>
<dbReference type="Pfam" id="PF00432">
    <property type="entry name" value="Prenyltrans"/>
    <property type="match status" value="2"/>
</dbReference>
<dbReference type="Gene3D" id="1.10.1760.20">
    <property type="match status" value="1"/>
</dbReference>
<evidence type="ECO:0000313" key="5">
    <source>
        <dbReference type="EMBL" id="CAB4862864.1"/>
    </source>
</evidence>
<keyword evidence="3" id="KW-0472">Membrane</keyword>